<comment type="caution">
    <text evidence="3">The sequence shown here is derived from an EMBL/GenBank/DDBJ whole genome shotgun (WGS) entry which is preliminary data.</text>
</comment>
<dbReference type="AlphaFoldDB" id="A0A015MB72"/>
<evidence type="ECO:0000259" key="2">
    <source>
        <dbReference type="PROSITE" id="PS51886"/>
    </source>
</evidence>
<feature type="domain" description="BTB" evidence="1">
    <location>
        <begin position="23"/>
        <end position="95"/>
    </location>
</feature>
<evidence type="ECO:0000259" key="1">
    <source>
        <dbReference type="PROSITE" id="PS50097"/>
    </source>
</evidence>
<dbReference type="SMART" id="SM00225">
    <property type="entry name" value="BTB"/>
    <property type="match status" value="1"/>
</dbReference>
<accession>A0A015MB72</accession>
<dbReference type="Pfam" id="PF07707">
    <property type="entry name" value="BACK"/>
    <property type="match status" value="1"/>
</dbReference>
<dbReference type="Pfam" id="PF00651">
    <property type="entry name" value="BTB"/>
    <property type="match status" value="1"/>
</dbReference>
<name>A0A015MB72_RHIIW</name>
<dbReference type="Proteomes" id="UP000022910">
    <property type="component" value="Unassembled WGS sequence"/>
</dbReference>
<evidence type="ECO:0008006" key="5">
    <source>
        <dbReference type="Google" id="ProtNLM"/>
    </source>
</evidence>
<dbReference type="PANTHER" id="PTHR46306:SF1">
    <property type="entry name" value="BTB_POZ DOMAIN-CONTAINING PROTEIN 9"/>
    <property type="match status" value="1"/>
</dbReference>
<proteinExistence type="predicted"/>
<dbReference type="HOGENOM" id="CLU_021542_0_1_1"/>
<dbReference type="Gene3D" id="3.30.710.10">
    <property type="entry name" value="Potassium Channel Kv1.1, Chain A"/>
    <property type="match status" value="1"/>
</dbReference>
<dbReference type="OrthoDB" id="2342855at2759"/>
<dbReference type="PANTHER" id="PTHR46306">
    <property type="entry name" value="BTB/POZ DOMAIN-CONTAINING PROTEIN 9"/>
    <property type="match status" value="1"/>
</dbReference>
<sequence>MTTTFHHNLSKDFSLILNDADDYNVIIQVGENNTKEFRAHSIVLRARSPYFKTALSVNWITRENNMIIFNKPNVTPIVFEMILKYIYTGELDLTNQSGEDILGLLVASDELLLEELFEYVQDYLIEKLNSWIYENVDLILHSVFNLENCKKLRDYCLEFICKDPLPFMSSEIFPLIKKEILFCLLQRDDLSIEEIIIWDYLIKWGIEQTPGLESNKAKWNEENYQALKKTLNQFIPLIQFVKISRADFFDKVRPYKAIIPNDIYDEIEEFYYKDTLPKNLSPRKGLLTKIKSSIIKPNLANIIFNWIDKKDIMYTRTINDPVYKFDLIYRGSRDGINNETFKDYCNGRVASLVLIKVQNSNKIFGGYSSIGFNSIGDGYFVEFGYLWYSSSDNFIFSFEHGEDTQNMKISRVIDYSKSIIINRAGFNFGWGSLCMTNQTLHLNNSDNAYENNLHTNRTYLIEEIETFTISP</sequence>
<dbReference type="GO" id="GO:0005737">
    <property type="term" value="C:cytoplasm"/>
    <property type="evidence" value="ECO:0007669"/>
    <property type="project" value="TreeGrafter"/>
</dbReference>
<dbReference type="InterPro" id="IPR000210">
    <property type="entry name" value="BTB/POZ_dom"/>
</dbReference>
<keyword evidence="4" id="KW-1185">Reference proteome</keyword>
<evidence type="ECO:0000313" key="3">
    <source>
        <dbReference type="EMBL" id="EXX64068.1"/>
    </source>
</evidence>
<dbReference type="SUPFAM" id="SSF54695">
    <property type="entry name" value="POZ domain"/>
    <property type="match status" value="1"/>
</dbReference>
<organism evidence="3 4">
    <name type="scientific">Rhizophagus irregularis (strain DAOM 197198w)</name>
    <name type="common">Glomus intraradices</name>
    <dbReference type="NCBI Taxonomy" id="1432141"/>
    <lineage>
        <taxon>Eukaryota</taxon>
        <taxon>Fungi</taxon>
        <taxon>Fungi incertae sedis</taxon>
        <taxon>Mucoromycota</taxon>
        <taxon>Glomeromycotina</taxon>
        <taxon>Glomeromycetes</taxon>
        <taxon>Glomerales</taxon>
        <taxon>Glomeraceae</taxon>
        <taxon>Rhizophagus</taxon>
    </lineage>
</organism>
<gene>
    <name evidence="3" type="ORF">RirG_146330</name>
</gene>
<dbReference type="CDD" id="cd18186">
    <property type="entry name" value="BTB_POZ_ZBTB_KLHL-like"/>
    <property type="match status" value="1"/>
</dbReference>
<dbReference type="InterPro" id="IPR011705">
    <property type="entry name" value="BACK"/>
</dbReference>
<reference evidence="3 4" key="1">
    <citation type="submission" date="2014-02" db="EMBL/GenBank/DDBJ databases">
        <title>Single nucleus genome sequencing reveals high similarity among nuclei of an endomycorrhizal fungus.</title>
        <authorList>
            <person name="Lin K."/>
            <person name="Geurts R."/>
            <person name="Zhang Z."/>
            <person name="Limpens E."/>
            <person name="Saunders D.G."/>
            <person name="Mu D."/>
            <person name="Pang E."/>
            <person name="Cao H."/>
            <person name="Cha H."/>
            <person name="Lin T."/>
            <person name="Zhou Q."/>
            <person name="Shang Y."/>
            <person name="Li Y."/>
            <person name="Ivanov S."/>
            <person name="Sharma T."/>
            <person name="Velzen R.V."/>
            <person name="Ruijter N.D."/>
            <person name="Aanen D.K."/>
            <person name="Win J."/>
            <person name="Kamoun S."/>
            <person name="Bisseling T."/>
            <person name="Huang S."/>
        </authorList>
    </citation>
    <scope>NUCLEOTIDE SEQUENCE [LARGE SCALE GENOMIC DNA]</scope>
    <source>
        <strain evidence="4">DAOM197198w</strain>
    </source>
</reference>
<dbReference type="PROSITE" id="PS50097">
    <property type="entry name" value="BTB"/>
    <property type="match status" value="1"/>
</dbReference>
<dbReference type="InterPro" id="IPR006571">
    <property type="entry name" value="TLDc_dom"/>
</dbReference>
<dbReference type="InterPro" id="IPR011333">
    <property type="entry name" value="SKP1/BTB/POZ_sf"/>
</dbReference>
<dbReference type="SMR" id="A0A015MB72"/>
<dbReference type="InterPro" id="IPR052407">
    <property type="entry name" value="BTB_POZ_domain_cont_9"/>
</dbReference>
<dbReference type="EMBL" id="JEMT01023663">
    <property type="protein sequence ID" value="EXX64068.1"/>
    <property type="molecule type" value="Genomic_DNA"/>
</dbReference>
<dbReference type="PROSITE" id="PS51886">
    <property type="entry name" value="TLDC"/>
    <property type="match status" value="1"/>
</dbReference>
<dbReference type="Gene3D" id="1.25.40.420">
    <property type="match status" value="1"/>
</dbReference>
<protein>
    <recommendedName>
        <fullName evidence="5">Serine-enriched protein</fullName>
    </recommendedName>
</protein>
<feature type="domain" description="TLDc" evidence="2">
    <location>
        <begin position="293"/>
        <end position="470"/>
    </location>
</feature>
<dbReference type="Pfam" id="PF07534">
    <property type="entry name" value="TLD"/>
    <property type="match status" value="1"/>
</dbReference>
<evidence type="ECO:0000313" key="4">
    <source>
        <dbReference type="Proteomes" id="UP000022910"/>
    </source>
</evidence>